<evidence type="ECO:0000256" key="2">
    <source>
        <dbReference type="ARBA" id="ARBA00023134"/>
    </source>
</evidence>
<keyword evidence="4" id="KW-0378">Hydrolase</keyword>
<dbReference type="InterPro" id="IPR006298">
    <property type="entry name" value="BipA"/>
</dbReference>
<dbReference type="GO" id="GO:0010467">
    <property type="term" value="P:gene expression"/>
    <property type="evidence" value="ECO:0007669"/>
    <property type="project" value="UniProtKB-ARBA"/>
</dbReference>
<dbReference type="Gene3D" id="3.40.50.300">
    <property type="entry name" value="P-loop containing nucleotide triphosphate hydrolases"/>
    <property type="match status" value="1"/>
</dbReference>
<dbReference type="FunFam" id="2.40.50.250:FF:000001">
    <property type="entry name" value="GTP-binding protein TypA"/>
    <property type="match status" value="1"/>
</dbReference>
<dbReference type="FunFam" id="3.30.70.870:FF:000003">
    <property type="entry name" value="GTP-binding protein TypA"/>
    <property type="match status" value="1"/>
</dbReference>
<dbReference type="InterPro" id="IPR035647">
    <property type="entry name" value="EFG_III/V"/>
</dbReference>
<dbReference type="InterPro" id="IPR004161">
    <property type="entry name" value="EFTu-like_2"/>
</dbReference>
<dbReference type="EMBL" id="LR792683">
    <property type="protein sequence ID" value="CAB3392669.1"/>
    <property type="molecule type" value="Genomic_DNA"/>
</dbReference>
<comment type="subcellular location">
    <subcellularLocation>
        <location evidence="4">Cytoplasm</location>
    </subcellularLocation>
    <text evidence="4">Binds to ribosomes.</text>
</comment>
<dbReference type="SUPFAM" id="SSF50447">
    <property type="entry name" value="Translation proteins"/>
    <property type="match status" value="1"/>
</dbReference>
<evidence type="ECO:0000256" key="1">
    <source>
        <dbReference type="ARBA" id="ARBA00022741"/>
    </source>
</evidence>
<dbReference type="EC" id="3.6.5.-" evidence="4"/>
<reference evidence="6 7" key="1">
    <citation type="submission" date="2020-04" db="EMBL/GenBank/DDBJ databases">
        <authorList>
            <person name="Hogendoorn C."/>
        </authorList>
    </citation>
    <scope>NUCLEOTIDE SEQUENCE [LARGE SCALE GENOMIC DNA]</scope>
    <source>
        <strain evidence="6">COOX1</strain>
    </source>
</reference>
<dbReference type="Pfam" id="PF00009">
    <property type="entry name" value="GTP_EFTU"/>
    <property type="match status" value="1"/>
</dbReference>
<dbReference type="Proteomes" id="UP000502196">
    <property type="component" value="Chromosome"/>
</dbReference>
<accession>A0A6F9E725</accession>
<dbReference type="InterPro" id="IPR047043">
    <property type="entry name" value="BipA_III"/>
</dbReference>
<dbReference type="InterPro" id="IPR035651">
    <property type="entry name" value="BipA_V"/>
</dbReference>
<comment type="similarity">
    <text evidence="4">Belongs to the TRAFAC class translation factor GTPase superfamily. Classic translation factor GTPase family. BipA subfamily.</text>
</comment>
<dbReference type="InterPro" id="IPR048876">
    <property type="entry name" value="BipA_C"/>
</dbReference>
<keyword evidence="2 4" id="KW-0342">GTP-binding</keyword>
<dbReference type="GO" id="GO:0005525">
    <property type="term" value="F:GTP binding"/>
    <property type="evidence" value="ECO:0007669"/>
    <property type="project" value="UniProtKB-UniRule"/>
</dbReference>
<dbReference type="Pfam" id="PF21018">
    <property type="entry name" value="BipA_C"/>
    <property type="match status" value="1"/>
</dbReference>
<dbReference type="CDD" id="cd01891">
    <property type="entry name" value="TypA_BipA"/>
    <property type="match status" value="1"/>
</dbReference>
<dbReference type="Gene3D" id="3.30.70.240">
    <property type="match status" value="1"/>
</dbReference>
<dbReference type="RefSeq" id="WP_170085452.1">
    <property type="nucleotide sequence ID" value="NZ_CP047972.1"/>
</dbReference>
<dbReference type="CDD" id="cd03710">
    <property type="entry name" value="BipA_TypA_C"/>
    <property type="match status" value="1"/>
</dbReference>
<dbReference type="PRINTS" id="PR00315">
    <property type="entry name" value="ELONGATNFCT"/>
</dbReference>
<organism evidence="6 7">
    <name type="scientific">Kyrpidia spormannii</name>
    <dbReference type="NCBI Taxonomy" id="2055160"/>
    <lineage>
        <taxon>Bacteria</taxon>
        <taxon>Bacillati</taxon>
        <taxon>Bacillota</taxon>
        <taxon>Bacilli</taxon>
        <taxon>Bacillales</taxon>
        <taxon>Alicyclobacillaceae</taxon>
        <taxon>Kyrpidia</taxon>
    </lineage>
</organism>
<keyword evidence="4" id="KW-0963">Cytoplasm</keyword>
<comment type="catalytic activity">
    <reaction evidence="3 4">
        <text>GTP + H2O = GDP + phosphate + H(+)</text>
        <dbReference type="Rhea" id="RHEA:19669"/>
        <dbReference type="ChEBI" id="CHEBI:15377"/>
        <dbReference type="ChEBI" id="CHEBI:15378"/>
        <dbReference type="ChEBI" id="CHEBI:37565"/>
        <dbReference type="ChEBI" id="CHEBI:43474"/>
        <dbReference type="ChEBI" id="CHEBI:58189"/>
    </reaction>
</comment>
<keyword evidence="4" id="KW-0690">Ribosome biogenesis</keyword>
<dbReference type="CDD" id="cd16263">
    <property type="entry name" value="BipA_III"/>
    <property type="match status" value="1"/>
</dbReference>
<comment type="subunit">
    <text evidence="4">Monomer.</text>
</comment>
<dbReference type="InterPro" id="IPR047041">
    <property type="entry name" value="BipA_GTP-bd_dom"/>
</dbReference>
<comment type="caution">
    <text evidence="4">Lacks conserved residue(s) required for the propagation of feature annotation.</text>
</comment>
<dbReference type="GO" id="GO:1990904">
    <property type="term" value="C:ribonucleoprotein complex"/>
    <property type="evidence" value="ECO:0007669"/>
    <property type="project" value="TreeGrafter"/>
</dbReference>
<dbReference type="InterPro" id="IPR031157">
    <property type="entry name" value="G_TR_CS"/>
</dbReference>
<dbReference type="GO" id="GO:0000049">
    <property type="term" value="F:tRNA binding"/>
    <property type="evidence" value="ECO:0007669"/>
    <property type="project" value="UniProtKB-KW"/>
</dbReference>
<dbReference type="CDD" id="cd03691">
    <property type="entry name" value="BipA_TypA_II"/>
    <property type="match status" value="1"/>
</dbReference>
<dbReference type="NCBIfam" id="TIGR01394">
    <property type="entry name" value="TypA_BipA"/>
    <property type="match status" value="1"/>
</dbReference>
<dbReference type="NCBIfam" id="TIGR00231">
    <property type="entry name" value="small_GTP"/>
    <property type="match status" value="1"/>
</dbReference>
<name>A0A6F9E725_9BACL</name>
<dbReference type="InterPro" id="IPR000640">
    <property type="entry name" value="EFG_V-like"/>
</dbReference>
<dbReference type="GO" id="GO:0019843">
    <property type="term" value="F:rRNA binding"/>
    <property type="evidence" value="ECO:0007669"/>
    <property type="project" value="UniProtKB-KW"/>
</dbReference>
<dbReference type="InterPro" id="IPR027417">
    <property type="entry name" value="P-loop_NTPase"/>
</dbReference>
<dbReference type="SMART" id="SM00838">
    <property type="entry name" value="EFG_C"/>
    <property type="match status" value="1"/>
</dbReference>
<evidence type="ECO:0000259" key="5">
    <source>
        <dbReference type="PROSITE" id="PS51722"/>
    </source>
</evidence>
<dbReference type="FunFam" id="3.40.50.300:FF:000055">
    <property type="entry name" value="GTP-binding protein TypA"/>
    <property type="match status" value="1"/>
</dbReference>
<sequence>MTEQRHLRNVAIVAHVDHGKTTLVDQMLRQSGSFREGARVEERVMDQGELERERGITILAKNTSIRYGEYVINIVDTPGHADFSGEVERIIRMVDGVLLVVDAFEGVMPQTKFVLRKALAAGLAPIVVLNKMDRPQARPEEVLEQVYDLFLTLVASDEQLDFPVLYASAVQGTATLDPAVPGKDLGPLFEAIIHRIPAPGGDPSGPLQFQVTRLDYDEYLGRIGVGRIYRGTLTSGQRLALVSPGTEPRSVRVQKLYGFVGLSRVELESAGTGDLVGVAGIPDITVGETLADPEHPEPLPAIEVEEPTIEMKFLINDSPFAGREGTFVTSRQLRERLYRETERDVSLRVEDTDSPDAWRVAGRGELHLSILIETMRREGYELQVSRPRVILKERDGRLYEPYEWLTVDVPEEFVGVVMEQIGARKGELQNMEPTGQGTSRLEFIVPTRGLIGYRSRFLTETRGNGVMHHRFYDYRPREEGLPGRSQGVLIAAVEGTATAYGIESVQDRGVMFIEPGVEVYEGMIVGEHSREQDITVNVCKAKHVTNMRASTKEEGIRLKTPRKMSLEAALEYLADDEYCEITPKAVRLRKRILSKSERERANRGKTGART</sequence>
<dbReference type="FunFam" id="3.30.70.240:FF:000002">
    <property type="entry name" value="GTP-binding protein TypA"/>
    <property type="match status" value="1"/>
</dbReference>
<dbReference type="SUPFAM" id="SSF54980">
    <property type="entry name" value="EF-G C-terminal domain-like"/>
    <property type="match status" value="2"/>
</dbReference>
<dbReference type="InterPro" id="IPR009000">
    <property type="entry name" value="Transl_B-barrel_sf"/>
</dbReference>
<dbReference type="AlphaFoldDB" id="A0A6F9E725"/>
<dbReference type="Pfam" id="PF03144">
    <property type="entry name" value="GTP_EFTU_D2"/>
    <property type="match status" value="1"/>
</dbReference>
<keyword evidence="4" id="KW-0694">RNA-binding</keyword>
<dbReference type="Gene3D" id="3.30.70.870">
    <property type="entry name" value="Elongation Factor G (Translational Gtpase), domain 3"/>
    <property type="match status" value="1"/>
</dbReference>
<dbReference type="HAMAP" id="MF_00849">
    <property type="entry name" value="BipA"/>
    <property type="match status" value="1"/>
</dbReference>
<dbReference type="PROSITE" id="PS00301">
    <property type="entry name" value="G_TR_1"/>
    <property type="match status" value="1"/>
</dbReference>
<proteinExistence type="inferred from homology"/>
<dbReference type="GO" id="GO:0000027">
    <property type="term" value="P:ribosomal large subunit assembly"/>
    <property type="evidence" value="ECO:0007669"/>
    <property type="project" value="UniProtKB-UniRule"/>
</dbReference>
<dbReference type="GO" id="GO:0043022">
    <property type="term" value="F:ribosome binding"/>
    <property type="evidence" value="ECO:0007669"/>
    <property type="project" value="UniProtKB-UniRule"/>
</dbReference>
<dbReference type="Gene3D" id="2.40.50.250">
    <property type="entry name" value="bipa protein"/>
    <property type="match status" value="1"/>
</dbReference>
<dbReference type="Gene3D" id="2.40.30.10">
    <property type="entry name" value="Translation factors"/>
    <property type="match status" value="1"/>
</dbReference>
<feature type="domain" description="Tr-type G" evidence="5">
    <location>
        <begin position="5"/>
        <end position="200"/>
    </location>
</feature>
<evidence type="ECO:0000256" key="4">
    <source>
        <dbReference type="HAMAP-Rule" id="MF_00849"/>
    </source>
</evidence>
<keyword evidence="4" id="KW-0699">rRNA-binding</keyword>
<dbReference type="InterPro" id="IPR000795">
    <property type="entry name" value="T_Tr_GTP-bd_dom"/>
</dbReference>
<dbReference type="GO" id="GO:0005829">
    <property type="term" value="C:cytosol"/>
    <property type="evidence" value="ECO:0007669"/>
    <property type="project" value="TreeGrafter"/>
</dbReference>
<dbReference type="InterPro" id="IPR042116">
    <property type="entry name" value="TypA/BipA_C"/>
</dbReference>
<dbReference type="PROSITE" id="PS51722">
    <property type="entry name" value="G_TR_2"/>
    <property type="match status" value="1"/>
</dbReference>
<dbReference type="GO" id="GO:0003924">
    <property type="term" value="F:GTPase activity"/>
    <property type="evidence" value="ECO:0007669"/>
    <property type="project" value="UniProtKB-UniRule"/>
</dbReference>
<dbReference type="InterPro" id="IPR047042">
    <property type="entry name" value="BipA_II"/>
</dbReference>
<evidence type="ECO:0000313" key="6">
    <source>
        <dbReference type="EMBL" id="CAB3392669.1"/>
    </source>
</evidence>
<comment type="function">
    <text evidence="4">A 50S ribosomal subunit assembly protein with GTPase activity, required for 50S subunit assembly at low temperatures, may also play a role in translation. Binds GTP and analogs. Binds the 70S ribosome between the 30S and 50S subunits, in a similar position as ribosome-bound EF-G; it contacts a number of ribosomal proteins, both rRNAs and the A-site tRNA.</text>
</comment>
<evidence type="ECO:0000256" key="3">
    <source>
        <dbReference type="ARBA" id="ARBA00048548"/>
    </source>
</evidence>
<keyword evidence="4" id="KW-0820">tRNA-binding</keyword>
<protein>
    <recommendedName>
        <fullName evidence="4">Large ribosomal subunit assembly factor BipA</fullName>
        <ecNumber evidence="4">3.6.5.-</ecNumber>
    </recommendedName>
    <alternativeName>
        <fullName evidence="4">GTP-binding protein BipA</fullName>
    </alternativeName>
</protein>
<dbReference type="PANTHER" id="PTHR42908:SF8">
    <property type="entry name" value="TR-TYPE G DOMAIN-CONTAINING PROTEIN"/>
    <property type="match status" value="1"/>
</dbReference>
<dbReference type="PANTHER" id="PTHR42908">
    <property type="entry name" value="TRANSLATION ELONGATION FACTOR-RELATED"/>
    <property type="match status" value="1"/>
</dbReference>
<dbReference type="GO" id="GO:0009409">
    <property type="term" value="P:response to cold"/>
    <property type="evidence" value="ECO:0007669"/>
    <property type="project" value="UniProtKB-ARBA"/>
</dbReference>
<dbReference type="Pfam" id="PF00679">
    <property type="entry name" value="EFG_C"/>
    <property type="match status" value="1"/>
</dbReference>
<dbReference type="SUPFAM" id="SSF52540">
    <property type="entry name" value="P-loop containing nucleoside triphosphate hydrolases"/>
    <property type="match status" value="1"/>
</dbReference>
<gene>
    <name evidence="4 6" type="primary">bipA</name>
    <name evidence="6" type="ORF">COOX1_1526</name>
</gene>
<evidence type="ECO:0000313" key="7">
    <source>
        <dbReference type="Proteomes" id="UP000502196"/>
    </source>
</evidence>
<feature type="binding site" evidence="4">
    <location>
        <begin position="17"/>
        <end position="22"/>
    </location>
    <ligand>
        <name>GTP</name>
        <dbReference type="ChEBI" id="CHEBI:37565"/>
    </ligand>
</feature>
<keyword evidence="1 4" id="KW-0547">Nucleotide-binding</keyword>
<dbReference type="FunFam" id="2.40.30.10:FF:000016">
    <property type="entry name" value="GTP-binding protein TypA"/>
    <property type="match status" value="1"/>
</dbReference>
<dbReference type="InterPro" id="IPR005225">
    <property type="entry name" value="Small_GTP-bd"/>
</dbReference>